<accession>A0ABT2PX54</accession>
<dbReference type="InterPro" id="IPR021309">
    <property type="entry name" value="YgaP-like_TM"/>
</dbReference>
<organism evidence="3 4">
    <name type="scientific">Paracholeplasma vituli</name>
    <dbReference type="NCBI Taxonomy" id="69473"/>
    <lineage>
        <taxon>Bacteria</taxon>
        <taxon>Bacillati</taxon>
        <taxon>Mycoplasmatota</taxon>
        <taxon>Mollicutes</taxon>
        <taxon>Acholeplasmatales</taxon>
        <taxon>Acholeplasmataceae</taxon>
        <taxon>Paracholeplasma</taxon>
    </lineage>
</organism>
<feature type="domain" description="Inner membrane protein YgaP-like transmembrane" evidence="2">
    <location>
        <begin position="4"/>
        <end position="69"/>
    </location>
</feature>
<dbReference type="Pfam" id="PF11127">
    <property type="entry name" value="YgaP-like_TM"/>
    <property type="match status" value="1"/>
</dbReference>
<evidence type="ECO:0000259" key="2">
    <source>
        <dbReference type="Pfam" id="PF11127"/>
    </source>
</evidence>
<proteinExistence type="predicted"/>
<evidence type="ECO:0000256" key="1">
    <source>
        <dbReference type="SAM" id="Phobius"/>
    </source>
</evidence>
<dbReference type="Proteomes" id="UP001209076">
    <property type="component" value="Unassembled WGS sequence"/>
</dbReference>
<gene>
    <name evidence="3" type="ORF">N7603_07665</name>
</gene>
<protein>
    <submittedName>
        <fullName evidence="3">DUF2892 domain-containing protein</fullName>
    </submittedName>
</protein>
<comment type="caution">
    <text evidence="3">The sequence shown here is derived from an EMBL/GenBank/DDBJ whole genome shotgun (WGS) entry which is preliminary data.</text>
</comment>
<feature type="transmembrane region" description="Helical" evidence="1">
    <location>
        <begin position="12"/>
        <end position="30"/>
    </location>
</feature>
<name>A0ABT2PX54_9MOLU</name>
<reference evidence="4" key="1">
    <citation type="submission" date="2023-07" db="EMBL/GenBank/DDBJ databases">
        <title>Novel Mycoplasma species identified in domestic and wild animals.</title>
        <authorList>
            <person name="Volokhov D.V."/>
            <person name="Furtak V.A."/>
            <person name="Zagorodnyaya T.A."/>
        </authorList>
    </citation>
    <scope>NUCLEOTIDE SEQUENCE [LARGE SCALE GENOMIC DNA]</scope>
    <source>
        <strain evidence="4">92-19</strain>
    </source>
</reference>
<evidence type="ECO:0000313" key="3">
    <source>
        <dbReference type="EMBL" id="MCU0105534.1"/>
    </source>
</evidence>
<feature type="transmembrane region" description="Helical" evidence="1">
    <location>
        <begin position="36"/>
        <end position="62"/>
    </location>
</feature>
<sequence length="72" mass="7836">MKLQKNVGSIDKLVRYGIAAVLVIVGILLWNTLAALSVVLFVFAVVLSLTALFSFCGLYSLFGINTCKLEKK</sequence>
<dbReference type="RefSeq" id="WP_262096850.1">
    <property type="nucleotide sequence ID" value="NZ_JAOEGN010000016.1"/>
</dbReference>
<keyword evidence="1" id="KW-0472">Membrane</keyword>
<keyword evidence="4" id="KW-1185">Reference proteome</keyword>
<evidence type="ECO:0000313" key="4">
    <source>
        <dbReference type="Proteomes" id="UP001209076"/>
    </source>
</evidence>
<keyword evidence="1" id="KW-0812">Transmembrane</keyword>
<dbReference type="EMBL" id="JAOEGN010000016">
    <property type="protein sequence ID" value="MCU0105534.1"/>
    <property type="molecule type" value="Genomic_DNA"/>
</dbReference>
<keyword evidence="1" id="KW-1133">Transmembrane helix</keyword>